<dbReference type="InterPro" id="IPR009078">
    <property type="entry name" value="Ferritin-like_SF"/>
</dbReference>
<protein>
    <submittedName>
        <fullName evidence="1">AurF domain containing protein</fullName>
    </submittedName>
</protein>
<evidence type="ECO:0000313" key="3">
    <source>
        <dbReference type="Proteomes" id="UP000037843"/>
    </source>
</evidence>
<evidence type="ECO:0000313" key="2">
    <source>
        <dbReference type="EMBL" id="KPG36339.1"/>
    </source>
</evidence>
<gene>
    <name evidence="1" type="ORF">AN908_14390</name>
    <name evidence="2" type="ORF">AN912_04690</name>
</gene>
<evidence type="ECO:0000313" key="1">
    <source>
        <dbReference type="EMBL" id="KPG10524.1"/>
    </source>
</evidence>
<dbReference type="EMBL" id="LJFO01000007">
    <property type="protein sequence ID" value="KPG10524.1"/>
    <property type="molecule type" value="Genomic_DNA"/>
</dbReference>
<sequence>MTKHAAITDDDTDLMRLLDRLSEMSERDYYNPYRTFDWPAELPLDEYWMSPELLSVHNTVYEGQLSDAQLLALSRWESINFYSLNVHGIRELLIEIAARIHTRGFEPASEYLHHILGEENEHMWFFARFCTNYGQKIYDDKQMRFNNSGDPDAADFLVFARLWIFEEIVDYYNAKMATDKRLHTTVRQVNAIHHRDESRHIAFGRQIVGHLWTRLREELTTERLREIGDHLSTYMDVSAQSTVSPAAYRDTGLPEPYALRRNVLASDGWKEHKGNMLKRPTEYLTRIGCLESGANT</sequence>
<dbReference type="InterPro" id="IPR012348">
    <property type="entry name" value="RNR-like"/>
</dbReference>
<dbReference type="EMBL" id="LJFS01000004">
    <property type="protein sequence ID" value="KPG36339.1"/>
    <property type="molecule type" value="Genomic_DNA"/>
</dbReference>
<keyword evidence="4" id="KW-1185">Reference proteome</keyword>
<dbReference type="GO" id="GO:0016491">
    <property type="term" value="F:oxidoreductase activity"/>
    <property type="evidence" value="ECO:0007669"/>
    <property type="project" value="InterPro"/>
</dbReference>
<dbReference type="KEGG" id="miz:BAB75_23905"/>
<dbReference type="GeneID" id="45766917"/>
<dbReference type="SUPFAM" id="SSF47240">
    <property type="entry name" value="Ferritin-like"/>
    <property type="match status" value="1"/>
</dbReference>
<dbReference type="Proteomes" id="UP000037843">
    <property type="component" value="Unassembled WGS sequence"/>
</dbReference>
<name>A0A7V8LP48_9MYCO</name>
<dbReference type="AlphaFoldDB" id="A0A7V8LP48"/>
<dbReference type="Proteomes" id="UP000037962">
    <property type="component" value="Unassembled WGS sequence"/>
</dbReference>
<evidence type="ECO:0000313" key="4">
    <source>
        <dbReference type="Proteomes" id="UP000037962"/>
    </source>
</evidence>
<dbReference type="RefSeq" id="WP_043076738.1">
    <property type="nucleotide sequence ID" value="NZ_CP011530.1"/>
</dbReference>
<dbReference type="InterPro" id="IPR025859">
    <property type="entry name" value="AurF/CmlI"/>
</dbReference>
<reference evidence="3 4" key="1">
    <citation type="submission" date="2015-09" db="EMBL/GenBank/DDBJ databases">
        <title>Genome Sequences of Mycobacterium immunogenum Isolates, Recuperated from a Chloraminated Drinking Water Distribution System Simulator Subjected to Episodes of Nitrification.</title>
        <authorList>
            <person name="Gomez-Alvarez V."/>
            <person name="Revetta R.P."/>
        </authorList>
    </citation>
    <scope>NUCLEOTIDE SEQUENCE [LARGE SCALE GENOMIC DNA]</scope>
    <source>
        <strain evidence="1 3">H008</strain>
        <strain evidence="2 4">H076</strain>
    </source>
</reference>
<comment type="caution">
    <text evidence="1">The sequence shown here is derived from an EMBL/GenBank/DDBJ whole genome shotgun (WGS) entry which is preliminary data.</text>
</comment>
<dbReference type="Gene3D" id="1.10.620.20">
    <property type="entry name" value="Ribonucleotide Reductase, subunit A"/>
    <property type="match status" value="1"/>
</dbReference>
<accession>A0A7V8LP48</accession>
<dbReference type="Pfam" id="PF11583">
    <property type="entry name" value="AurF"/>
    <property type="match status" value="1"/>
</dbReference>
<organism evidence="1 3">
    <name type="scientific">Mycobacteroides immunogenum</name>
    <dbReference type="NCBI Taxonomy" id="83262"/>
    <lineage>
        <taxon>Bacteria</taxon>
        <taxon>Bacillati</taxon>
        <taxon>Actinomycetota</taxon>
        <taxon>Actinomycetes</taxon>
        <taxon>Mycobacteriales</taxon>
        <taxon>Mycobacteriaceae</taxon>
        <taxon>Mycobacteroides</taxon>
    </lineage>
</organism>
<proteinExistence type="predicted"/>